<feature type="compositionally biased region" description="Basic and acidic residues" evidence="4">
    <location>
        <begin position="1347"/>
        <end position="1359"/>
    </location>
</feature>
<feature type="compositionally biased region" description="Low complexity" evidence="4">
    <location>
        <begin position="33"/>
        <end position="48"/>
    </location>
</feature>
<feature type="region of interest" description="Disordered" evidence="4">
    <location>
        <begin position="661"/>
        <end position="726"/>
    </location>
</feature>
<dbReference type="GO" id="GO:0000149">
    <property type="term" value="F:SNARE binding"/>
    <property type="evidence" value="ECO:0007669"/>
    <property type="project" value="TreeGrafter"/>
</dbReference>
<dbReference type="PANTHER" id="PTHR13258:SF0">
    <property type="entry name" value="SYNDETIN"/>
    <property type="match status" value="1"/>
</dbReference>
<dbReference type="GO" id="GO:1990745">
    <property type="term" value="C:EARP complex"/>
    <property type="evidence" value="ECO:0007669"/>
    <property type="project" value="InterPro"/>
</dbReference>
<feature type="region of interest" description="Disordered" evidence="4">
    <location>
        <begin position="1077"/>
        <end position="1113"/>
    </location>
</feature>
<protein>
    <submittedName>
        <fullName evidence="7">Uncharacterized protein</fullName>
    </submittedName>
</protein>
<feature type="region of interest" description="Disordered" evidence="4">
    <location>
        <begin position="1640"/>
        <end position="1665"/>
    </location>
</feature>
<evidence type="ECO:0000313" key="7">
    <source>
        <dbReference type="EMBL" id="KAA0150652.1"/>
    </source>
</evidence>
<feature type="compositionally biased region" description="Gly residues" evidence="4">
    <location>
        <begin position="1895"/>
        <end position="1919"/>
    </location>
</feature>
<dbReference type="GO" id="GO:0015031">
    <property type="term" value="P:protein transport"/>
    <property type="evidence" value="ECO:0007669"/>
    <property type="project" value="UniProtKB-KW"/>
</dbReference>
<feature type="compositionally biased region" description="Basic and acidic residues" evidence="4">
    <location>
        <begin position="89"/>
        <end position="101"/>
    </location>
</feature>
<dbReference type="PANTHER" id="PTHR13258">
    <property type="entry name" value="SYNDETIN"/>
    <property type="match status" value="1"/>
</dbReference>
<keyword evidence="3" id="KW-0175">Coiled coil</keyword>
<feature type="region of interest" description="Disordered" evidence="4">
    <location>
        <begin position="1454"/>
        <end position="1490"/>
    </location>
</feature>
<feature type="compositionally biased region" description="Low complexity" evidence="4">
    <location>
        <begin position="1103"/>
        <end position="1113"/>
    </location>
</feature>
<evidence type="ECO:0000256" key="4">
    <source>
        <dbReference type="SAM" id="MobiDB-lite"/>
    </source>
</evidence>
<sequence>MAFFRNLFSAPTAASGSPSPAGAPRPGQGGGAAASRGRGPSLLDVDVQRAQVDRDKALDDLPRPFFDKDFDPIDRLLAEMPVPGGARPEAVEKADREHADRPATAAARPPAGRTEEERSRDVADWCYEETSRADQAMDAVQGRLSRAVMSNYSDFVEGMQLIQGVEASIERALGLAGIASRRLASGRRGMVVAGLSLVKLRRRRERLAALRLLLGRAGTLSHVEAELTRQCDANCFVAAVRTALRARADLSAHAVAGLTVLEGARERVGSGAALLAVRLRLDHALAVAMAAAPRDLDETASGLLLLPQPAGEAAPASATGAAQPGSHASEEEEAAALRAMLGGSGGSMPPTLAPRRATWTVMRLCRTLAAVSRAYASLDAAGVAAWAPEEAAAKAEALEADAVAAARSRRGGRSRAASALGPGGLADAGEESGGAGGDADADADADFELSAEGVARALDMSVAGPRAGGKPAPEKPGTAAERIQRAAQAGGDGSASGSSAPQRLVDRLPSILQESARGAVQRLTKEAVVDAWLAPKRRSAVAALLRARQLAAAEAAAAAAASTPDEARAEARPRDVPEAVTSYLAARREALTGSTFAETCRRLPPQALVAATVRACGAATSALFAHSCALQWARDPVAEWMENEGETDAVTVARLFRQGLDEEDGAEEDEEKEEAAGDARAAGSDADAKPSSASAPSKKAKGKRGKPRAASRASLGTVASSGSAADGGLLERLPAEEEAALSASLASLRPALLRSRAVVWQTAQQRVGELLLEAASAGGAATRPYLGLALAICRDFARVGTEYAGSSGGSVGWSVLRDAAAVASARAASSMLREADASLKSLLSRDAWQLVPIQRSALRGVLAAVRRRGRETVPARLRAMHATSGMGGGSGAHALSLPAGAAGASRQGGGGVAGGGSDAAPAALAVPLVRGLASAAVSRLLRRRRAARAAAMALATGAAAAVGETEDSIAAADASAITAGELDAQGFLQSRAGRVLVTWAEPSGALASAGSAAHTDAAAVAASRLPRIPTLPSSLAGGAESGNPFGPFSDGSLFDDVAVAEATAVVAEATRAAIALHSGAPATDPRGGAKGKGRAAGGRRRGTSGSAAASSELPALSDKAVLAASDAARSAMASLLSEAAASLKRMRESADQRARAEAAEQAAELAAAAGGSDGEGSVEGSEGSGGAAEHDEGAAAAARHHDAAEPGPEPAALSLLRVRAEAVQGETSSHRGRAVPLYGAGGGAASGAAADGSVDADLGRTMASTLRRATAALMPPQEEALVLRRTKSRGGAAGAGGDEEDGADDEDDEDDEEEEEEDDDEDGGAGGGDDDDEEDSDEELQPGSQAAEERADKLERERSKVEARRVRVRVARPVVTAAALNGVARAAGKFAVAMEMLPGAAPEAVRGLGRLFDLYLFGVATAFLPPAALRAVCASPDAVAAAYEAAEKDPSAAAEASAASGGGMGPGAVSAASSPMGAPKRSGRGPSFVTGGRGAAAGAAASAASGGGTVLLPVAPAAVEAAFRAAVASARVKEEEVLARRARRQGTPSLGSRAQSRRLLRSPSAVAMRSGRDRSSGSAGGSNGAAAGAGLQGAAAVLPPVVYGEPGSLSAFLATHTRLDHRKGDAGAAAVELSGRGAAGAAATGGAHGAGGSGPSAMDGIPSSRRHPFATLREELRRIAGEVYGSDWESQLKPAPKPGCGVPKRALEPSEDLVDMRTPAEAPGLACRCVAVESLGFCLEVLFAAAPRVVAALPVSHREAFQNRLVRAVTAANQLRGALYAAAAGGLGLNLRRLSERMAGARWDVLEMAEAAESAHVAEAGGVLSRAGAALASLAESGRMPERSRLAVWGALEARVWGEVVDGFAAVPHKTFAALGPIKKDLHDLQARLRRHGPAGLGMGSAGGGAGGPDSSGAMGGSGSPRVGGADSGELRREGIPAVSSRSSAFLLDWVNAMVPDGDDELLQWAREHAGSYTRRQLRALADASFNSDSRSRAATRALVDKLNKVLDEADKAE</sequence>
<gene>
    <name evidence="7" type="ORF">FNF31_06971</name>
</gene>
<comment type="caution">
    <text evidence="7">The sequence shown here is derived from an EMBL/GenBank/DDBJ whole genome shotgun (WGS) entry which is preliminary data.</text>
</comment>
<feature type="compositionally biased region" description="Acidic residues" evidence="4">
    <location>
        <begin position="661"/>
        <end position="673"/>
    </location>
</feature>
<dbReference type="GO" id="GO:0032456">
    <property type="term" value="P:endocytic recycling"/>
    <property type="evidence" value="ECO:0007669"/>
    <property type="project" value="InterPro"/>
</dbReference>
<dbReference type="GO" id="GO:0042147">
    <property type="term" value="P:retrograde transport, endosome to Golgi"/>
    <property type="evidence" value="ECO:0007669"/>
    <property type="project" value="InterPro"/>
</dbReference>
<dbReference type="EMBL" id="VLTM01000121">
    <property type="protein sequence ID" value="KAA0150652.1"/>
    <property type="molecule type" value="Genomic_DNA"/>
</dbReference>
<name>A0A5A8CCE7_CAFRO</name>
<feature type="region of interest" description="Disordered" evidence="4">
    <location>
        <begin position="1540"/>
        <end position="1586"/>
    </location>
</feature>
<feature type="region of interest" description="Disordered" evidence="4">
    <location>
        <begin position="406"/>
        <end position="442"/>
    </location>
</feature>
<feature type="region of interest" description="Disordered" evidence="4">
    <location>
        <begin position="1269"/>
        <end position="1359"/>
    </location>
</feature>
<feature type="compositionally biased region" description="Low complexity" evidence="4">
    <location>
        <begin position="1467"/>
        <end position="1479"/>
    </location>
</feature>
<dbReference type="InterPro" id="IPR040047">
    <property type="entry name" value="VPS50"/>
</dbReference>
<accession>A0A5A8CCE7</accession>
<feature type="compositionally biased region" description="Basic residues" evidence="4">
    <location>
        <begin position="698"/>
        <end position="709"/>
    </location>
</feature>
<dbReference type="Pfam" id="PF10474">
    <property type="entry name" value="Syndetin_C"/>
    <property type="match status" value="1"/>
</dbReference>
<evidence type="ECO:0000256" key="1">
    <source>
        <dbReference type="ARBA" id="ARBA00022448"/>
    </source>
</evidence>
<keyword evidence="1" id="KW-0813">Transport</keyword>
<feature type="region of interest" description="Disordered" evidence="4">
    <location>
        <begin position="1151"/>
        <end position="1208"/>
    </location>
</feature>
<evidence type="ECO:0000313" key="8">
    <source>
        <dbReference type="Proteomes" id="UP000325113"/>
    </source>
</evidence>
<feature type="compositionally biased region" description="Basic and acidic residues" evidence="4">
    <location>
        <begin position="1188"/>
        <end position="1204"/>
    </location>
</feature>
<feature type="compositionally biased region" description="Gly residues" evidence="4">
    <location>
        <begin position="421"/>
        <end position="437"/>
    </location>
</feature>
<feature type="domain" description="Vacuolar protein sorting-associated protein 54 N-terminal" evidence="6">
    <location>
        <begin position="128"/>
        <end position="250"/>
    </location>
</feature>
<dbReference type="GO" id="GO:0005829">
    <property type="term" value="C:cytosol"/>
    <property type="evidence" value="ECO:0007669"/>
    <property type="project" value="GOC"/>
</dbReference>
<feature type="region of interest" description="Disordered" evidence="4">
    <location>
        <begin position="79"/>
        <end position="121"/>
    </location>
</feature>
<proteinExistence type="predicted"/>
<dbReference type="InterPro" id="IPR019514">
    <property type="entry name" value="Syndetin_C"/>
</dbReference>
<feature type="compositionally biased region" description="Low complexity" evidence="4">
    <location>
        <begin position="1159"/>
        <end position="1170"/>
    </location>
</feature>
<feature type="compositionally biased region" description="Low complexity" evidence="4">
    <location>
        <begin position="678"/>
        <end position="697"/>
    </location>
</feature>
<evidence type="ECO:0000256" key="3">
    <source>
        <dbReference type="ARBA" id="ARBA00023054"/>
    </source>
</evidence>
<evidence type="ECO:0000259" key="6">
    <source>
        <dbReference type="Pfam" id="PF10475"/>
    </source>
</evidence>
<feature type="region of interest" description="Disordered" evidence="4">
    <location>
        <begin position="1893"/>
        <end position="1930"/>
    </location>
</feature>
<feature type="region of interest" description="Disordered" evidence="4">
    <location>
        <begin position="462"/>
        <end position="501"/>
    </location>
</feature>
<feature type="compositionally biased region" description="Basic residues" evidence="4">
    <location>
        <begin position="1089"/>
        <end position="1102"/>
    </location>
</feature>
<evidence type="ECO:0000256" key="2">
    <source>
        <dbReference type="ARBA" id="ARBA00022927"/>
    </source>
</evidence>
<organism evidence="7 8">
    <name type="scientific">Cafeteria roenbergensis</name>
    <name type="common">Marine flagellate</name>
    <dbReference type="NCBI Taxonomy" id="33653"/>
    <lineage>
        <taxon>Eukaryota</taxon>
        <taxon>Sar</taxon>
        <taxon>Stramenopiles</taxon>
        <taxon>Bigyra</taxon>
        <taxon>Opalozoa</taxon>
        <taxon>Bicosoecida</taxon>
        <taxon>Cafeteriaceae</taxon>
        <taxon>Cafeteria</taxon>
    </lineage>
</organism>
<feature type="compositionally biased region" description="Acidic residues" evidence="4">
    <location>
        <begin position="1297"/>
        <end position="1340"/>
    </location>
</feature>
<dbReference type="Pfam" id="PF10475">
    <property type="entry name" value="Vps54_N"/>
    <property type="match status" value="1"/>
</dbReference>
<keyword evidence="2" id="KW-0653">Protein transport</keyword>
<dbReference type="Proteomes" id="UP000325113">
    <property type="component" value="Unassembled WGS sequence"/>
</dbReference>
<evidence type="ECO:0000259" key="5">
    <source>
        <dbReference type="Pfam" id="PF10474"/>
    </source>
</evidence>
<feature type="domain" description="Syndetin C-terminal" evidence="5">
    <location>
        <begin position="1724"/>
        <end position="1869"/>
    </location>
</feature>
<feature type="compositionally biased region" description="Low complexity" evidence="4">
    <location>
        <begin position="102"/>
        <end position="112"/>
    </location>
</feature>
<dbReference type="InterPro" id="IPR019515">
    <property type="entry name" value="VPS54_N"/>
</dbReference>
<reference evidence="7 8" key="1">
    <citation type="submission" date="2019-07" db="EMBL/GenBank/DDBJ databases">
        <title>Genomes of Cafeteria roenbergensis.</title>
        <authorList>
            <person name="Fischer M.G."/>
            <person name="Hackl T."/>
            <person name="Roman M."/>
        </authorList>
    </citation>
    <scope>NUCLEOTIDE SEQUENCE [LARGE SCALE GENOMIC DNA]</scope>
    <source>
        <strain evidence="7 8">Cflag</strain>
    </source>
</reference>
<feature type="compositionally biased region" description="Low complexity" evidence="4">
    <location>
        <begin position="9"/>
        <end position="26"/>
    </location>
</feature>
<feature type="region of interest" description="Disordered" evidence="4">
    <location>
        <begin position="1"/>
        <end position="48"/>
    </location>
</feature>